<protein>
    <recommendedName>
        <fullName evidence="3">Swt1-like HEPN domain-containing protein</fullName>
    </recommendedName>
</protein>
<dbReference type="AlphaFoldDB" id="A0A1H1FYU3"/>
<evidence type="ECO:0000313" key="1">
    <source>
        <dbReference type="EMBL" id="SDR06132.1"/>
    </source>
</evidence>
<gene>
    <name evidence="1" type="ORF">SAMN04489765_3000</name>
</gene>
<name>A0A1H1FYU3_9ACTN</name>
<reference evidence="2" key="1">
    <citation type="submission" date="2016-10" db="EMBL/GenBank/DDBJ databases">
        <authorList>
            <person name="Varghese N."/>
            <person name="Submissions S."/>
        </authorList>
    </citation>
    <scope>NUCLEOTIDE SEQUENCE [LARGE SCALE GENOMIC DNA]</scope>
    <source>
        <strain evidence="2">DSM 44142</strain>
    </source>
</reference>
<proteinExistence type="predicted"/>
<evidence type="ECO:0008006" key="3">
    <source>
        <dbReference type="Google" id="ProtNLM"/>
    </source>
</evidence>
<dbReference type="EMBL" id="FNLF01000002">
    <property type="protein sequence ID" value="SDR06132.1"/>
    <property type="molecule type" value="Genomic_DNA"/>
</dbReference>
<organism evidence="1 2">
    <name type="scientific">Tsukamurella pulmonis</name>
    <dbReference type="NCBI Taxonomy" id="47312"/>
    <lineage>
        <taxon>Bacteria</taxon>
        <taxon>Bacillati</taxon>
        <taxon>Actinomycetota</taxon>
        <taxon>Actinomycetes</taxon>
        <taxon>Mycobacteriales</taxon>
        <taxon>Tsukamurellaceae</taxon>
        <taxon>Tsukamurella</taxon>
    </lineage>
</organism>
<sequence length="366" mass="41135">MSATDYSQWVGEIHAKVKIFRLVFLQIGASNEPARRALLGSNSKLLTIQSYLEGGAGIDCGTLILDQFESLTGRNESAHMGQLREKLFLDLKANIGVILLSRAPRVAFPAVVGSSLLDDASFARAPAQRFNGVDEWPTCSEDGLGPEEVLHRSLVELGPEVCASLDRVVYEAQLTDQEALNLLSARELEALDGAGLTSPESGARLWNIPWHLSPLKMALDTTIASTTDAQHRLANISDAMWKIERLIRREVRRMAVDSWPRNWRTQCLNEDLKRKVLERATESAYIAATTIKQVRDPLEWLSLGELLQLTENPKIGRLGLEPPQWRQFRDQVMPIRNRLAHMRTLHPEDEANAVKWRRVLEARLPN</sequence>
<keyword evidence="2" id="KW-1185">Reference proteome</keyword>
<dbReference type="STRING" id="47312.SAMN04489765_3000"/>
<dbReference type="Proteomes" id="UP000183053">
    <property type="component" value="Unassembled WGS sequence"/>
</dbReference>
<accession>A0A1H1FYU3</accession>
<evidence type="ECO:0000313" key="2">
    <source>
        <dbReference type="Proteomes" id="UP000183053"/>
    </source>
</evidence>